<organism evidence="1 2">
    <name type="scientific">Blomia tropicalis</name>
    <name type="common">Mite</name>
    <dbReference type="NCBI Taxonomy" id="40697"/>
    <lineage>
        <taxon>Eukaryota</taxon>
        <taxon>Metazoa</taxon>
        <taxon>Ecdysozoa</taxon>
        <taxon>Arthropoda</taxon>
        <taxon>Chelicerata</taxon>
        <taxon>Arachnida</taxon>
        <taxon>Acari</taxon>
        <taxon>Acariformes</taxon>
        <taxon>Sarcoptiformes</taxon>
        <taxon>Astigmata</taxon>
        <taxon>Glycyphagoidea</taxon>
        <taxon>Echimyopodidae</taxon>
        <taxon>Blomia</taxon>
    </lineage>
</organism>
<reference evidence="1" key="1">
    <citation type="submission" date="2022-12" db="EMBL/GenBank/DDBJ databases">
        <title>Genome assemblies of Blomia tropicalis.</title>
        <authorList>
            <person name="Cui Y."/>
        </authorList>
    </citation>
    <scope>NUCLEOTIDE SEQUENCE</scope>
    <source>
        <tissue evidence="1">Adult mites</tissue>
    </source>
</reference>
<keyword evidence="2" id="KW-1185">Reference proteome</keyword>
<comment type="caution">
    <text evidence="1">The sequence shown here is derived from an EMBL/GenBank/DDBJ whole genome shotgun (WGS) entry which is preliminary data.</text>
</comment>
<protein>
    <submittedName>
        <fullName evidence="1">Uncharacterized protein</fullName>
    </submittedName>
</protein>
<dbReference type="AlphaFoldDB" id="A0A9Q0MDJ6"/>
<accession>A0A9Q0MDJ6</accession>
<gene>
    <name evidence="1" type="ORF">RDWZM_002172</name>
</gene>
<sequence>MVRSSTERFTTNQNETRTRHYQIRSAAKDFRTSLEHDHQTITTEAENTVIMNGNKPDKCINTAKRKDISRKLAITSKKTCDDTWKPNTNNG</sequence>
<proteinExistence type="predicted"/>
<name>A0A9Q0MDJ6_BLOTA</name>
<evidence type="ECO:0000313" key="1">
    <source>
        <dbReference type="EMBL" id="KAJ6223627.1"/>
    </source>
</evidence>
<evidence type="ECO:0000313" key="2">
    <source>
        <dbReference type="Proteomes" id="UP001142055"/>
    </source>
</evidence>
<dbReference type="Proteomes" id="UP001142055">
    <property type="component" value="Chromosome 1"/>
</dbReference>
<dbReference type="EMBL" id="JAPWDV010000001">
    <property type="protein sequence ID" value="KAJ6223627.1"/>
    <property type="molecule type" value="Genomic_DNA"/>
</dbReference>